<feature type="region of interest" description="Disordered" evidence="5">
    <location>
        <begin position="79"/>
        <end position="104"/>
    </location>
</feature>
<protein>
    <submittedName>
        <fullName evidence="8">Peroxisome size and maintenance regulator</fullName>
    </submittedName>
</protein>
<dbReference type="PANTHER" id="PTHR28304">
    <property type="entry name" value="PEROXISOMAL MEMBRANE PROTEIN PEX29"/>
    <property type="match status" value="1"/>
</dbReference>
<dbReference type="EMBL" id="JASUXU010000001">
    <property type="protein sequence ID" value="KAK0328143.1"/>
    <property type="molecule type" value="Genomic_DNA"/>
</dbReference>
<evidence type="ECO:0000313" key="9">
    <source>
        <dbReference type="Proteomes" id="UP001175353"/>
    </source>
</evidence>
<organism evidence="8 9">
    <name type="scientific">Friedmanniomyces endolithicus</name>
    <dbReference type="NCBI Taxonomy" id="329885"/>
    <lineage>
        <taxon>Eukaryota</taxon>
        <taxon>Fungi</taxon>
        <taxon>Dikarya</taxon>
        <taxon>Ascomycota</taxon>
        <taxon>Pezizomycotina</taxon>
        <taxon>Dothideomycetes</taxon>
        <taxon>Dothideomycetidae</taxon>
        <taxon>Mycosphaerellales</taxon>
        <taxon>Teratosphaeriaceae</taxon>
        <taxon>Friedmanniomyces</taxon>
    </lineage>
</organism>
<evidence type="ECO:0000256" key="3">
    <source>
        <dbReference type="ARBA" id="ARBA00022989"/>
    </source>
</evidence>
<keyword evidence="3" id="KW-1133">Transmembrane helix</keyword>
<sequence length="539" mass="59630">MDDTTPDTFVNREDAIPVIKIPTRDDAPATTEQKQRTRARLKEQAAKIKGKLEEIGTPETRQSIQDRVLNGIMSQIIPPDDLADTDDPTDNPTLSPETPKDRRSRAYVARPNFSLPLMTANFRRFNARAGIIFVLQNRLIHLFTWDHPTATLSFLAVYTLLCLRPHLLPVLPLAGLLFSIMVPSFLARHPAPANDPRVEASYWGPPIAPPSRVKPVPELSKDFFRNMRDLQNSMDDFSVLHDAANEYITPYTNFSSETLSSALFTLSSLLAILTLTASHLIPWRFAALLAGWTATALAHPQIQHLLLSPSSDLTLHLRQHLSLFHRNLGAFTAQDILLDAPPPRREVEIFELEHYDLYSDVWEPWLFTPTPYDPSSPLRMAGATRPRGTRFFEDVVAPAGWEWRGKKWGLDLEGGGREWVEGRGVGGVEVELGGEGGGGWGGCGEFGGKEWEEGAKEWVGGGGWGVGAEEGGVEETEMGEGGGEKECWWGGEAWLMGPLLFGQDRTGTGLCYSLTTPLLGRRFCPQLIPLNIGTVFTGT</sequence>
<dbReference type="InterPro" id="IPR010482">
    <property type="entry name" value="TECPR1-like_DysF"/>
</dbReference>
<feature type="domain" description="TECPR1-like DysF" evidence="6">
    <location>
        <begin position="113"/>
        <end position="421"/>
    </location>
</feature>
<feature type="region of interest" description="Disordered" evidence="5">
    <location>
        <begin position="1"/>
        <end position="42"/>
    </location>
</feature>
<evidence type="ECO:0000256" key="4">
    <source>
        <dbReference type="ARBA" id="ARBA00023136"/>
    </source>
</evidence>
<comment type="caution">
    <text evidence="8">The sequence shown here is derived from an EMBL/GenBank/DDBJ whole genome shotgun (WGS) entry which is preliminary data.</text>
</comment>
<evidence type="ECO:0000313" key="8">
    <source>
        <dbReference type="EMBL" id="KAK1009554.1"/>
    </source>
</evidence>
<comment type="subcellular location">
    <subcellularLocation>
        <location evidence="1">Membrane</location>
        <topology evidence="1">Multi-pass membrane protein</topology>
    </subcellularLocation>
</comment>
<dbReference type="GO" id="GO:0005778">
    <property type="term" value="C:peroxisomal membrane"/>
    <property type="evidence" value="ECO:0007669"/>
    <property type="project" value="TreeGrafter"/>
</dbReference>
<dbReference type="GO" id="GO:0007031">
    <property type="term" value="P:peroxisome organization"/>
    <property type="evidence" value="ECO:0007669"/>
    <property type="project" value="UniProtKB-ARBA"/>
</dbReference>
<evidence type="ECO:0000313" key="7">
    <source>
        <dbReference type="EMBL" id="KAK0328143.1"/>
    </source>
</evidence>
<proteinExistence type="predicted"/>
<evidence type="ECO:0000259" key="6">
    <source>
        <dbReference type="Pfam" id="PF06398"/>
    </source>
</evidence>
<dbReference type="PANTHER" id="PTHR28304:SF2">
    <property type="entry name" value="PEROXISOMAL MEMBRANE PROTEIN PEX29"/>
    <property type="match status" value="1"/>
</dbReference>
<keyword evidence="9" id="KW-1185">Reference proteome</keyword>
<accession>A0AAN6L0E5</accession>
<keyword evidence="4" id="KW-0472">Membrane</keyword>
<dbReference type="Proteomes" id="UP001175353">
    <property type="component" value="Unassembled WGS sequence"/>
</dbReference>
<dbReference type="EMBL" id="JAUJLE010000013">
    <property type="protein sequence ID" value="KAK1009554.1"/>
    <property type="molecule type" value="Genomic_DNA"/>
</dbReference>
<dbReference type="AlphaFoldDB" id="A0AAN6L0E5"/>
<evidence type="ECO:0000256" key="2">
    <source>
        <dbReference type="ARBA" id="ARBA00022692"/>
    </source>
</evidence>
<evidence type="ECO:0000256" key="1">
    <source>
        <dbReference type="ARBA" id="ARBA00004141"/>
    </source>
</evidence>
<dbReference type="InterPro" id="IPR052816">
    <property type="entry name" value="Peroxisomal_Membrane_PEX28-32"/>
</dbReference>
<evidence type="ECO:0000256" key="5">
    <source>
        <dbReference type="SAM" id="MobiDB-lite"/>
    </source>
</evidence>
<reference evidence="7" key="1">
    <citation type="submission" date="2021-12" db="EMBL/GenBank/DDBJ databases">
        <title>Black yeast isolated from Biological Soil Crust.</title>
        <authorList>
            <person name="Kurbessoian T."/>
        </authorList>
    </citation>
    <scope>NUCLEOTIDE SEQUENCE</scope>
    <source>
        <strain evidence="7">CCFEE 5208</strain>
    </source>
</reference>
<reference evidence="8" key="2">
    <citation type="submission" date="2023-06" db="EMBL/GenBank/DDBJ databases">
        <title>Black Yeasts Isolated from many extreme environments.</title>
        <authorList>
            <person name="Coleine C."/>
            <person name="Stajich J.E."/>
            <person name="Selbmann L."/>
        </authorList>
    </citation>
    <scope>NUCLEOTIDE SEQUENCE</scope>
    <source>
        <strain evidence="8">CCFEE 5200</strain>
    </source>
</reference>
<dbReference type="Proteomes" id="UP001168146">
    <property type="component" value="Unassembled WGS sequence"/>
</dbReference>
<keyword evidence="2" id="KW-0812">Transmembrane</keyword>
<name>A0AAN6L0E5_9PEZI</name>
<dbReference type="Pfam" id="PF06398">
    <property type="entry name" value="Pex24p"/>
    <property type="match status" value="1"/>
</dbReference>
<gene>
    <name evidence="8" type="primary">PEX29_1</name>
    <name evidence="7" type="ORF">LTR82_000070</name>
    <name evidence="8" type="ORF">LTR91_002693</name>
</gene>